<gene>
    <name evidence="3" type="ORF">I2501_16920</name>
</gene>
<dbReference type="PROSITE" id="PS51257">
    <property type="entry name" value="PROKAR_LIPOPROTEIN"/>
    <property type="match status" value="1"/>
</dbReference>
<evidence type="ECO:0000256" key="1">
    <source>
        <dbReference type="SAM" id="MobiDB-lite"/>
    </source>
</evidence>
<dbReference type="InterPro" id="IPR008972">
    <property type="entry name" value="Cupredoxin"/>
</dbReference>
<dbReference type="AlphaFoldDB" id="A0A931FEY2"/>
<evidence type="ECO:0000313" key="3">
    <source>
        <dbReference type="EMBL" id="MBF9069710.1"/>
    </source>
</evidence>
<dbReference type="RefSeq" id="WP_196194876.1">
    <property type="nucleotide sequence ID" value="NZ_JADPRT010000006.1"/>
</dbReference>
<keyword evidence="2" id="KW-0732">Signal</keyword>
<keyword evidence="4" id="KW-1185">Reference proteome</keyword>
<reference evidence="3" key="1">
    <citation type="submission" date="2020-11" db="EMBL/GenBank/DDBJ databases">
        <title>Isolation and identification of active actinomycetes.</title>
        <authorList>
            <person name="Yu B."/>
        </authorList>
    </citation>
    <scope>NUCLEOTIDE SEQUENCE</scope>
    <source>
        <strain evidence="3">NEAU-YB345</strain>
    </source>
</reference>
<feature type="region of interest" description="Disordered" evidence="1">
    <location>
        <begin position="24"/>
        <end position="52"/>
    </location>
</feature>
<comment type="caution">
    <text evidence="3">The sequence shown here is derived from an EMBL/GenBank/DDBJ whole genome shotgun (WGS) entry which is preliminary data.</text>
</comment>
<evidence type="ECO:0000256" key="2">
    <source>
        <dbReference type="SAM" id="SignalP"/>
    </source>
</evidence>
<organism evidence="3 4">
    <name type="scientific">Streptacidiphilus fuscans</name>
    <dbReference type="NCBI Taxonomy" id="2789292"/>
    <lineage>
        <taxon>Bacteria</taxon>
        <taxon>Bacillati</taxon>
        <taxon>Actinomycetota</taxon>
        <taxon>Actinomycetes</taxon>
        <taxon>Kitasatosporales</taxon>
        <taxon>Streptomycetaceae</taxon>
        <taxon>Streptacidiphilus</taxon>
    </lineage>
</organism>
<feature type="signal peptide" evidence="2">
    <location>
        <begin position="1"/>
        <end position="17"/>
    </location>
</feature>
<dbReference type="EMBL" id="JADPRT010000006">
    <property type="protein sequence ID" value="MBF9069710.1"/>
    <property type="molecule type" value="Genomic_DNA"/>
</dbReference>
<dbReference type="Gene3D" id="2.60.40.420">
    <property type="entry name" value="Cupredoxins - blue copper proteins"/>
    <property type="match status" value="1"/>
</dbReference>
<name>A0A931FEY2_9ACTN</name>
<evidence type="ECO:0000313" key="4">
    <source>
        <dbReference type="Proteomes" id="UP000657385"/>
    </source>
</evidence>
<evidence type="ECO:0008006" key="5">
    <source>
        <dbReference type="Google" id="ProtNLM"/>
    </source>
</evidence>
<accession>A0A931FEY2</accession>
<proteinExistence type="predicted"/>
<feature type="chain" id="PRO_5039312978" description="Copper-binding protein" evidence="2">
    <location>
        <begin position="18"/>
        <end position="145"/>
    </location>
</feature>
<sequence length="145" mass="14134">MTRSLAMAVALAALTLAATTGCSSSSSSSPSSGGSTAAASTSAGSASSAATGTGTAVTVKETEFKLALSTTAFKPGAYTFVAQDAGTVSHALAIEGPGVPMQQTPILAPGGKADLSVTLKPGSYELWCPVDGHKALGMDTHITVA</sequence>
<dbReference type="SUPFAM" id="SSF49503">
    <property type="entry name" value="Cupredoxins"/>
    <property type="match status" value="1"/>
</dbReference>
<protein>
    <recommendedName>
        <fullName evidence="5">Copper-binding protein</fullName>
    </recommendedName>
</protein>
<dbReference type="Proteomes" id="UP000657385">
    <property type="component" value="Unassembled WGS sequence"/>
</dbReference>